<dbReference type="EMBL" id="JBHSDV010000005">
    <property type="protein sequence ID" value="MFC4388971.1"/>
    <property type="molecule type" value="Genomic_DNA"/>
</dbReference>
<gene>
    <name evidence="3" type="ORF">ACFOZ1_14305</name>
</gene>
<organism evidence="3 4">
    <name type="scientific">Gracilibacillus marinus</name>
    <dbReference type="NCBI Taxonomy" id="630535"/>
    <lineage>
        <taxon>Bacteria</taxon>
        <taxon>Bacillati</taxon>
        <taxon>Bacillota</taxon>
        <taxon>Bacilli</taxon>
        <taxon>Bacillales</taxon>
        <taxon>Bacillaceae</taxon>
        <taxon>Gracilibacillus</taxon>
    </lineage>
</organism>
<evidence type="ECO:0000259" key="2">
    <source>
        <dbReference type="Pfam" id="PF22725"/>
    </source>
</evidence>
<feature type="domain" description="Gfo/Idh/MocA-like oxidoreductase N-terminal" evidence="1">
    <location>
        <begin position="2"/>
        <end position="119"/>
    </location>
</feature>
<dbReference type="InterPro" id="IPR000683">
    <property type="entry name" value="Gfo/Idh/MocA-like_OxRdtase_N"/>
</dbReference>
<dbReference type="Pfam" id="PF01408">
    <property type="entry name" value="GFO_IDH_MocA"/>
    <property type="match status" value="1"/>
</dbReference>
<dbReference type="PANTHER" id="PTHR43054:SF1">
    <property type="entry name" value="SCYLLO-INOSITOL 2-DEHYDROGENASE (NADP(+)) IOLU"/>
    <property type="match status" value="1"/>
</dbReference>
<keyword evidence="4" id="KW-1185">Reference proteome</keyword>
<dbReference type="SUPFAM" id="SSF55347">
    <property type="entry name" value="Glyceraldehyde-3-phosphate dehydrogenase-like, C-terminal domain"/>
    <property type="match status" value="1"/>
</dbReference>
<evidence type="ECO:0000259" key="1">
    <source>
        <dbReference type="Pfam" id="PF01408"/>
    </source>
</evidence>
<dbReference type="RefSeq" id="WP_390200378.1">
    <property type="nucleotide sequence ID" value="NZ_JBHSDV010000005.1"/>
</dbReference>
<dbReference type="InterPro" id="IPR055170">
    <property type="entry name" value="GFO_IDH_MocA-like_dom"/>
</dbReference>
<comment type="caution">
    <text evidence="3">The sequence shown here is derived from an EMBL/GenBank/DDBJ whole genome shotgun (WGS) entry which is preliminary data.</text>
</comment>
<dbReference type="Gene3D" id="3.30.360.10">
    <property type="entry name" value="Dihydrodipicolinate Reductase, domain 2"/>
    <property type="match status" value="1"/>
</dbReference>
<dbReference type="Gene3D" id="3.40.50.720">
    <property type="entry name" value="NAD(P)-binding Rossmann-like Domain"/>
    <property type="match status" value="1"/>
</dbReference>
<dbReference type="PANTHER" id="PTHR43054">
    <property type="match status" value="1"/>
</dbReference>
<feature type="domain" description="GFO/IDH/MocA-like oxidoreductase" evidence="2">
    <location>
        <begin position="138"/>
        <end position="247"/>
    </location>
</feature>
<evidence type="ECO:0000313" key="3">
    <source>
        <dbReference type="EMBL" id="MFC4388971.1"/>
    </source>
</evidence>
<dbReference type="InterPro" id="IPR036291">
    <property type="entry name" value="NAD(P)-bd_dom_sf"/>
</dbReference>
<evidence type="ECO:0000313" key="4">
    <source>
        <dbReference type="Proteomes" id="UP001595880"/>
    </source>
</evidence>
<reference evidence="4" key="1">
    <citation type="journal article" date="2019" name="Int. J. Syst. Evol. Microbiol.">
        <title>The Global Catalogue of Microorganisms (GCM) 10K type strain sequencing project: providing services to taxonomists for standard genome sequencing and annotation.</title>
        <authorList>
            <consortium name="The Broad Institute Genomics Platform"/>
            <consortium name="The Broad Institute Genome Sequencing Center for Infectious Disease"/>
            <person name="Wu L."/>
            <person name="Ma J."/>
        </authorList>
    </citation>
    <scope>NUCLEOTIDE SEQUENCE [LARGE SCALE GENOMIC DNA]</scope>
    <source>
        <strain evidence="4">KACC 14058</strain>
    </source>
</reference>
<proteinExistence type="predicted"/>
<sequence length="328" mass="36588">MIRFGVIGTNWITDRFLDAALQLDDFSLRAVYSRTEVRAKEFAEKYDVNATYTDLDAFSASDAIDAVYIASPTAFHKEHAITCMNGGKHVIVEKPFASNEKEVQEMIAVAKANNVTLMEAMKTTHTPNFQVVKDSLDKIGPVRRYIANFCQYSSRYDTYKEGTVLNAFKPELSNGSLMDIGVYCLYPMVALFGAPQSIQASAIRLDSGVDGQGNVLAQYDGMNGIAIFSKITDSNLPSEIQGEQGSIIIRKFSDMEGIQIVYRDGTTEDIGLEQNKNAMIYETKSFLETIENKELENPINTWERSIQTMQILDEARKQIGVIFPADSN</sequence>
<dbReference type="Pfam" id="PF22725">
    <property type="entry name" value="GFO_IDH_MocA_C3"/>
    <property type="match status" value="1"/>
</dbReference>
<protein>
    <submittedName>
        <fullName evidence="3">Gfo/Idh/MocA family protein</fullName>
    </submittedName>
</protein>
<dbReference type="SUPFAM" id="SSF51735">
    <property type="entry name" value="NAD(P)-binding Rossmann-fold domains"/>
    <property type="match status" value="1"/>
</dbReference>
<name>A0ABV8VWS6_9BACI</name>
<accession>A0ABV8VWS6</accession>
<dbReference type="Proteomes" id="UP001595880">
    <property type="component" value="Unassembled WGS sequence"/>
</dbReference>